<dbReference type="AlphaFoldDB" id="A0A1R3I5D2"/>
<proteinExistence type="predicted"/>
<sequence>MAAPTITESERGRRSTMVWVALEMAFDIVKAPNPLS</sequence>
<organism evidence="1 2">
    <name type="scientific">Corchorus olitorius</name>
    <dbReference type="NCBI Taxonomy" id="93759"/>
    <lineage>
        <taxon>Eukaryota</taxon>
        <taxon>Viridiplantae</taxon>
        <taxon>Streptophyta</taxon>
        <taxon>Embryophyta</taxon>
        <taxon>Tracheophyta</taxon>
        <taxon>Spermatophyta</taxon>
        <taxon>Magnoliopsida</taxon>
        <taxon>eudicotyledons</taxon>
        <taxon>Gunneridae</taxon>
        <taxon>Pentapetalae</taxon>
        <taxon>rosids</taxon>
        <taxon>malvids</taxon>
        <taxon>Malvales</taxon>
        <taxon>Malvaceae</taxon>
        <taxon>Grewioideae</taxon>
        <taxon>Apeibeae</taxon>
        <taxon>Corchorus</taxon>
    </lineage>
</organism>
<accession>A0A1R3I5D2</accession>
<dbReference type="EMBL" id="AWUE01018893">
    <property type="protein sequence ID" value="OMO77815.1"/>
    <property type="molecule type" value="Genomic_DNA"/>
</dbReference>
<gene>
    <name evidence="1" type="ORF">COLO4_24995</name>
</gene>
<reference evidence="2" key="1">
    <citation type="submission" date="2013-09" db="EMBL/GenBank/DDBJ databases">
        <title>Corchorus olitorius genome sequencing.</title>
        <authorList>
            <person name="Alam M."/>
            <person name="Haque M.S."/>
            <person name="Islam M.S."/>
            <person name="Emdad E.M."/>
            <person name="Islam M.M."/>
            <person name="Ahmed B."/>
            <person name="Halim A."/>
            <person name="Hossen Q.M.M."/>
            <person name="Hossain M.Z."/>
            <person name="Ahmed R."/>
            <person name="Khan M.M."/>
            <person name="Islam R."/>
            <person name="Rashid M.M."/>
            <person name="Khan S.A."/>
            <person name="Rahman M.S."/>
            <person name="Alam M."/>
            <person name="Yahiya A.S."/>
            <person name="Khan M.S."/>
            <person name="Azam M.S."/>
            <person name="Haque T."/>
            <person name="Lashkar M.Z.H."/>
            <person name="Akhand A.I."/>
            <person name="Morshed G."/>
            <person name="Roy S."/>
            <person name="Uddin K.S."/>
            <person name="Rabeya T."/>
            <person name="Hossain A.S."/>
            <person name="Chowdhury A."/>
            <person name="Snigdha A.R."/>
            <person name="Mortoza M.S."/>
            <person name="Matin S.A."/>
            <person name="Hoque S.M.E."/>
            <person name="Islam M.K."/>
            <person name="Roy D.K."/>
            <person name="Haider R."/>
            <person name="Moosa M.M."/>
            <person name="Elias S.M."/>
            <person name="Hasan A.M."/>
            <person name="Jahan S."/>
            <person name="Shafiuddin M."/>
            <person name="Mahmood N."/>
            <person name="Shommy N.S."/>
        </authorList>
    </citation>
    <scope>NUCLEOTIDE SEQUENCE [LARGE SCALE GENOMIC DNA]</scope>
    <source>
        <strain evidence="2">cv. O-4</strain>
    </source>
</reference>
<evidence type="ECO:0000313" key="1">
    <source>
        <dbReference type="EMBL" id="OMO77815.1"/>
    </source>
</evidence>
<name>A0A1R3I5D2_9ROSI</name>
<protein>
    <submittedName>
        <fullName evidence="1">Uncharacterized protein</fullName>
    </submittedName>
</protein>
<keyword evidence="2" id="KW-1185">Reference proteome</keyword>
<comment type="caution">
    <text evidence="1">The sequence shown here is derived from an EMBL/GenBank/DDBJ whole genome shotgun (WGS) entry which is preliminary data.</text>
</comment>
<evidence type="ECO:0000313" key="2">
    <source>
        <dbReference type="Proteomes" id="UP000187203"/>
    </source>
</evidence>
<dbReference type="Proteomes" id="UP000187203">
    <property type="component" value="Unassembled WGS sequence"/>
</dbReference>